<feature type="transmembrane region" description="Helical" evidence="7">
    <location>
        <begin position="448"/>
        <end position="471"/>
    </location>
</feature>
<dbReference type="EMBL" id="JAAVLW010000004">
    <property type="protein sequence ID" value="NOJ47694.1"/>
    <property type="molecule type" value="Genomic_DNA"/>
</dbReference>
<sequence length="501" mass="54144">MSSQANKLRNRTTVGAIILVASRLIARGLDLITLVVLGRLLSPADFGIVAIAMAVVQIVEAIMELPLSLALVALPTRTKLHYDSAFTLQLIRGLSLAAILLILAWPIAQIYNDHRLIWLVCALGIAPASRGLISPRTVEYALNFNYLPSLTIEVAGKLAALISSVVVAWLTASYWSIAIATIASPITMLVVSYCFAPYLPALSLREWRTFSKYLRFTTASQAVVALVWQMDQLMLGRFVDRFELGRFSMAANLAALPAQILIGQTTSPLAVAFSSVRGDLERLKAAYHKSTLSLAAIGLPAMVWISMNAEPVVRLILGQKWVSAASILGWLSLAMIPPLFAGSLTPLATTVNKTNVFLRLSLIELFIKTPLMLVGLVYYGIPGIIAVRLIIAVAISGCTMFVVRELIGLRLRDQLLGPWRATLSTAIMAAAIAPLQGRFADPQSLVQLILDLTIVGGVGATVYVASMFLLWRAVGFPDGVELHVAKLLASGVRRVRNIRAG</sequence>
<dbReference type="GO" id="GO:0005886">
    <property type="term" value="C:plasma membrane"/>
    <property type="evidence" value="ECO:0007669"/>
    <property type="project" value="UniProtKB-SubCell"/>
</dbReference>
<dbReference type="RefSeq" id="WP_171710547.1">
    <property type="nucleotide sequence ID" value="NZ_JAAVLW010000004.1"/>
</dbReference>
<evidence type="ECO:0000256" key="1">
    <source>
        <dbReference type="ARBA" id="ARBA00004651"/>
    </source>
</evidence>
<feature type="transmembrane region" description="Helical" evidence="7">
    <location>
        <begin position="356"/>
        <end position="379"/>
    </location>
</feature>
<comment type="similarity">
    <text evidence="2">Belongs to the polysaccharide synthase family.</text>
</comment>
<evidence type="ECO:0000256" key="2">
    <source>
        <dbReference type="ARBA" id="ARBA00007430"/>
    </source>
</evidence>
<organism evidence="8 9">
    <name type="scientific">Bradyrhizobium archetypum</name>
    <dbReference type="NCBI Taxonomy" id="2721160"/>
    <lineage>
        <taxon>Bacteria</taxon>
        <taxon>Pseudomonadati</taxon>
        <taxon>Pseudomonadota</taxon>
        <taxon>Alphaproteobacteria</taxon>
        <taxon>Hyphomicrobiales</taxon>
        <taxon>Nitrobacteraceae</taxon>
        <taxon>Bradyrhizobium</taxon>
    </lineage>
</organism>
<comment type="subcellular location">
    <subcellularLocation>
        <location evidence="1">Cell membrane</location>
        <topology evidence="1">Multi-pass membrane protein</topology>
    </subcellularLocation>
</comment>
<keyword evidence="6 7" id="KW-0472">Membrane</keyword>
<feature type="transmembrane region" description="Helical" evidence="7">
    <location>
        <begin position="177"/>
        <end position="201"/>
    </location>
</feature>
<reference evidence="8 9" key="1">
    <citation type="submission" date="2020-03" db="EMBL/GenBank/DDBJ databases">
        <title>Bradyrhizobium diversity isolated from nodules of Muelleranthus trifoliolatus.</title>
        <authorList>
            <person name="Klepa M."/>
            <person name="Helene L."/>
            <person name="Hungria M."/>
        </authorList>
    </citation>
    <scope>NUCLEOTIDE SEQUENCE [LARGE SCALE GENOMIC DNA]</scope>
    <source>
        <strain evidence="8 9">WSM 1744</strain>
    </source>
</reference>
<keyword evidence="9" id="KW-1185">Reference proteome</keyword>
<proteinExistence type="inferred from homology"/>
<feature type="transmembrane region" description="Helical" evidence="7">
    <location>
        <begin position="415"/>
        <end position="436"/>
    </location>
</feature>
<keyword evidence="5 7" id="KW-1133">Transmembrane helix</keyword>
<feature type="transmembrane region" description="Helical" evidence="7">
    <location>
        <begin position="48"/>
        <end position="74"/>
    </location>
</feature>
<feature type="transmembrane region" description="Helical" evidence="7">
    <location>
        <begin position="116"/>
        <end position="133"/>
    </location>
</feature>
<name>A0A7Y4H4T8_9BRAD</name>
<keyword evidence="3" id="KW-1003">Cell membrane</keyword>
<evidence type="ECO:0000256" key="6">
    <source>
        <dbReference type="ARBA" id="ARBA00023136"/>
    </source>
</evidence>
<feature type="transmembrane region" description="Helical" evidence="7">
    <location>
        <begin position="286"/>
        <end position="307"/>
    </location>
</feature>
<evidence type="ECO:0000313" key="8">
    <source>
        <dbReference type="EMBL" id="NOJ47694.1"/>
    </source>
</evidence>
<protein>
    <submittedName>
        <fullName evidence="8">Oligosaccharide flippase family protein</fullName>
    </submittedName>
</protein>
<feature type="transmembrane region" description="Helical" evidence="7">
    <location>
        <begin position="385"/>
        <end position="403"/>
    </location>
</feature>
<feature type="transmembrane region" description="Helical" evidence="7">
    <location>
        <begin position="86"/>
        <end position="110"/>
    </location>
</feature>
<evidence type="ECO:0000256" key="5">
    <source>
        <dbReference type="ARBA" id="ARBA00022989"/>
    </source>
</evidence>
<dbReference type="AlphaFoldDB" id="A0A7Y4H4T8"/>
<feature type="transmembrane region" description="Helical" evidence="7">
    <location>
        <begin position="327"/>
        <end position="349"/>
    </location>
</feature>
<dbReference type="PANTHER" id="PTHR30250:SF10">
    <property type="entry name" value="LIPOPOLYSACCHARIDE BIOSYNTHESIS PROTEIN WZXC"/>
    <property type="match status" value="1"/>
</dbReference>
<accession>A0A7Y4H4T8</accession>
<comment type="caution">
    <text evidence="8">The sequence shown here is derived from an EMBL/GenBank/DDBJ whole genome shotgun (WGS) entry which is preliminary data.</text>
</comment>
<evidence type="ECO:0000256" key="4">
    <source>
        <dbReference type="ARBA" id="ARBA00022692"/>
    </source>
</evidence>
<evidence type="ECO:0000256" key="7">
    <source>
        <dbReference type="SAM" id="Phobius"/>
    </source>
</evidence>
<dbReference type="PANTHER" id="PTHR30250">
    <property type="entry name" value="PST FAMILY PREDICTED COLANIC ACID TRANSPORTER"/>
    <property type="match status" value="1"/>
</dbReference>
<dbReference type="InterPro" id="IPR050833">
    <property type="entry name" value="Poly_Biosynth_Transport"/>
</dbReference>
<evidence type="ECO:0000313" key="9">
    <source>
        <dbReference type="Proteomes" id="UP000528734"/>
    </source>
</evidence>
<gene>
    <name evidence="8" type="ORF">HCN50_15800</name>
</gene>
<keyword evidence="4 7" id="KW-0812">Transmembrane</keyword>
<dbReference type="Proteomes" id="UP000528734">
    <property type="component" value="Unassembled WGS sequence"/>
</dbReference>
<feature type="transmembrane region" description="Helical" evidence="7">
    <location>
        <begin position="12"/>
        <end position="36"/>
    </location>
</feature>
<evidence type="ECO:0000256" key="3">
    <source>
        <dbReference type="ARBA" id="ARBA00022475"/>
    </source>
</evidence>
<dbReference type="Pfam" id="PF13440">
    <property type="entry name" value="Polysacc_synt_3"/>
    <property type="match status" value="1"/>
</dbReference>